<dbReference type="Gene3D" id="2.40.160.60">
    <property type="entry name" value="Outer membrane protein transport protein (OMPP1/FadL/TodX)"/>
    <property type="match status" value="1"/>
</dbReference>
<dbReference type="NCBIfam" id="NF033710">
    <property type="entry name" value="T9SS_OM_PorV"/>
    <property type="match status" value="1"/>
</dbReference>
<protein>
    <submittedName>
        <fullName evidence="2">Type IX secretion system outer membrane channel protein PorV</fullName>
    </submittedName>
</protein>
<reference evidence="2" key="1">
    <citation type="submission" date="2024-06" db="EMBL/GenBank/DDBJ databases">
        <title>Sequencing and assembly of the genome of Dyadobacter sp. strain 676, a symbiont of Cyamopsis tetragonoloba.</title>
        <authorList>
            <person name="Guro P."/>
            <person name="Sazanova A."/>
            <person name="Kuznetsova I."/>
            <person name="Belimov A."/>
            <person name="Safronova V."/>
        </authorList>
    </citation>
    <scope>NUCLEOTIDE SEQUENCE</scope>
    <source>
        <strain evidence="2">676</strain>
    </source>
</reference>
<dbReference type="InterPro" id="IPR045741">
    <property type="entry name" value="PorV"/>
</dbReference>
<evidence type="ECO:0000313" key="2">
    <source>
        <dbReference type="EMBL" id="XCH25983.1"/>
    </source>
</evidence>
<gene>
    <name evidence="2" type="primary">porV</name>
    <name evidence="2" type="ORF">ABV298_06115</name>
</gene>
<dbReference type="NCBIfam" id="NF033709">
    <property type="entry name" value="PorV_fam"/>
    <property type="match status" value="1"/>
</dbReference>
<organism evidence="2">
    <name type="scientific">Dyadobacter sp. 676</name>
    <dbReference type="NCBI Taxonomy" id="3088362"/>
    <lineage>
        <taxon>Bacteria</taxon>
        <taxon>Pseudomonadati</taxon>
        <taxon>Bacteroidota</taxon>
        <taxon>Cytophagia</taxon>
        <taxon>Cytophagales</taxon>
        <taxon>Spirosomataceae</taxon>
        <taxon>Dyadobacter</taxon>
    </lineage>
</organism>
<dbReference type="AlphaFoldDB" id="A0AAU8FR28"/>
<accession>A0AAU8FR28</accession>
<name>A0AAU8FR28_9BACT</name>
<dbReference type="RefSeq" id="WP_353721281.1">
    <property type="nucleotide sequence ID" value="NZ_CP159289.1"/>
</dbReference>
<feature type="domain" description="Type IX secretion system protein PorV" evidence="1">
    <location>
        <begin position="12"/>
        <end position="237"/>
    </location>
</feature>
<dbReference type="Pfam" id="PF19572">
    <property type="entry name" value="PorV"/>
    <property type="match status" value="1"/>
</dbReference>
<sequence length="343" mass="36979">MPKLRGESPQPAVSSLSLAPDARAAGMGFTGAATSADANAIYWNPGKLADADRDLGVSATYARWLPSVKNSTWTGFLSGYKKLGNRQVVGASVHYFNKSENDNIPTPAPGNDIIISGAYSRQLGRHFSMGATLKYISSNVGRTAVIGGNILETAHMVAGDIGAYYKSQPHDPERIDHLVWTAAATLTNIGPKVDYGSGGSYFLPTTLRVGGGLSYTVEGHHKLNVAADAGKLLVPTPVPGRNANQKPYFEGVLQSFSDAPGGFREEMREITITMGAEYWYKERYALRCGYQAENKEKGDRKIFTAGAGARFLTHYGIDFAYLFPVDKGSPLRNAYQVSGAVYF</sequence>
<dbReference type="EMBL" id="CP159289">
    <property type="protein sequence ID" value="XCH25983.1"/>
    <property type="molecule type" value="Genomic_DNA"/>
</dbReference>
<evidence type="ECO:0000259" key="1">
    <source>
        <dbReference type="Pfam" id="PF19572"/>
    </source>
</evidence>
<proteinExistence type="predicted"/>
<dbReference type="InterPro" id="IPR047799">
    <property type="entry name" value="T9SS_OM_PorV"/>
</dbReference>